<organism evidence="1 2">
    <name type="scientific">Agrobacterium genomosp. 13 str. CFBP 6927</name>
    <dbReference type="NCBI Taxonomy" id="1183428"/>
    <lineage>
        <taxon>Bacteria</taxon>
        <taxon>Pseudomonadati</taxon>
        <taxon>Pseudomonadota</taxon>
        <taxon>Alphaproteobacteria</taxon>
        <taxon>Hyphomicrobiales</taxon>
        <taxon>Rhizobiaceae</taxon>
        <taxon>Rhizobium/Agrobacterium group</taxon>
        <taxon>Agrobacterium</taxon>
        <taxon>Agrobacterium tumefaciens complex</taxon>
    </lineage>
</organism>
<dbReference type="Proteomes" id="UP000191812">
    <property type="component" value="Unassembled WGS sequence"/>
</dbReference>
<sequence length="70" mass="8251">MLFANLRKHIDLKAMPRQWQRPPSADILPRRCSLIILFSANVPVTKWLYQSSRGQQVCRFRVRFCVPVPL</sequence>
<proteinExistence type="predicted"/>
<gene>
    <name evidence="1" type="ORF">AGR13a_Cc170348</name>
</gene>
<accession>A0ABM9VC84</accession>
<comment type="caution">
    <text evidence="1">The sequence shown here is derived from an EMBL/GenBank/DDBJ whole genome shotgun (WGS) entry which is preliminary data.</text>
</comment>
<evidence type="ECO:0000313" key="2">
    <source>
        <dbReference type="Proteomes" id="UP000191812"/>
    </source>
</evidence>
<evidence type="ECO:0008006" key="3">
    <source>
        <dbReference type="Google" id="ProtNLM"/>
    </source>
</evidence>
<name>A0ABM9VC84_9HYPH</name>
<dbReference type="EMBL" id="FBWH01000009">
    <property type="protein sequence ID" value="CUX14659.1"/>
    <property type="molecule type" value="Genomic_DNA"/>
</dbReference>
<reference evidence="1 2" key="1">
    <citation type="submission" date="2016-01" db="EMBL/GenBank/DDBJ databases">
        <authorList>
            <person name="Regsiter A."/>
            <person name="william w."/>
        </authorList>
    </citation>
    <scope>NUCLEOTIDE SEQUENCE [LARGE SCALE GENOMIC DNA]</scope>
    <source>
        <strain evidence="1 2">CFBP 6927</strain>
    </source>
</reference>
<keyword evidence="2" id="KW-1185">Reference proteome</keyword>
<protein>
    <recommendedName>
        <fullName evidence="3">Transposase</fullName>
    </recommendedName>
</protein>
<evidence type="ECO:0000313" key="1">
    <source>
        <dbReference type="EMBL" id="CUX14659.1"/>
    </source>
</evidence>